<dbReference type="Pfam" id="PF04825">
    <property type="entry name" value="Rad21_Rec8_N"/>
    <property type="match status" value="1"/>
</dbReference>
<feature type="compositionally biased region" description="Basic and acidic residues" evidence="4">
    <location>
        <begin position="459"/>
        <end position="468"/>
    </location>
</feature>
<protein>
    <submittedName>
        <fullName evidence="7">Putative rec8 protein</fullName>
    </submittedName>
</protein>
<feature type="compositionally biased region" description="Basic and acidic residues" evidence="4">
    <location>
        <begin position="417"/>
        <end position="445"/>
    </location>
</feature>
<feature type="domain" description="Rad21/Rec8-like protein N-terminal" evidence="6">
    <location>
        <begin position="1"/>
        <end position="113"/>
    </location>
</feature>
<feature type="compositionally biased region" description="Polar residues" evidence="4">
    <location>
        <begin position="494"/>
        <end position="504"/>
    </location>
</feature>
<evidence type="ECO:0000256" key="1">
    <source>
        <dbReference type="ARBA" id="ARBA00004123"/>
    </source>
</evidence>
<comment type="similarity">
    <text evidence="2">Belongs to the rad21 family.</text>
</comment>
<evidence type="ECO:0000256" key="2">
    <source>
        <dbReference type="ARBA" id="ARBA00009870"/>
    </source>
</evidence>
<comment type="subcellular location">
    <subcellularLocation>
        <location evidence="1">Nucleus</location>
    </subcellularLocation>
</comment>
<gene>
    <name evidence="7" type="ORF">SAMD00023353_2001250</name>
</gene>
<dbReference type="GO" id="GO:0030892">
    <property type="term" value="C:mitotic cohesin complex"/>
    <property type="evidence" value="ECO:0007669"/>
    <property type="project" value="TreeGrafter"/>
</dbReference>
<feature type="region of interest" description="Disordered" evidence="4">
    <location>
        <begin position="399"/>
        <end position="514"/>
    </location>
</feature>
<dbReference type="InterPro" id="IPR006909">
    <property type="entry name" value="Rad21/Rec8_C_eu"/>
</dbReference>
<name>A0A1W2TF02_ROSNE</name>
<keyword evidence="3" id="KW-0539">Nucleus</keyword>
<dbReference type="InterPro" id="IPR036390">
    <property type="entry name" value="WH_DNA-bd_sf"/>
</dbReference>
<accession>A0A1W2TF02</accession>
<keyword evidence="8" id="KW-1185">Reference proteome</keyword>
<dbReference type="EMBL" id="DF977465">
    <property type="protein sequence ID" value="GAP86617.2"/>
    <property type="molecule type" value="Genomic_DNA"/>
</dbReference>
<reference evidence="7" key="1">
    <citation type="submission" date="2016-03" db="EMBL/GenBank/DDBJ databases">
        <title>Draft genome sequence of Rosellinia necatrix.</title>
        <authorList>
            <person name="Kanematsu S."/>
        </authorList>
    </citation>
    <scope>NUCLEOTIDE SEQUENCE [LARGE SCALE GENOMIC DNA]</scope>
    <source>
        <strain evidence="7">W97</strain>
    </source>
</reference>
<dbReference type="AlphaFoldDB" id="A0A1W2TF02"/>
<dbReference type="SUPFAM" id="SSF46785">
    <property type="entry name" value="Winged helix' DNA-binding domain"/>
    <property type="match status" value="1"/>
</dbReference>
<feature type="compositionally biased region" description="Low complexity" evidence="4">
    <location>
        <begin position="148"/>
        <end position="168"/>
    </location>
</feature>
<dbReference type="GO" id="GO:0003682">
    <property type="term" value="F:chromatin binding"/>
    <property type="evidence" value="ECO:0007669"/>
    <property type="project" value="TreeGrafter"/>
</dbReference>
<feature type="region of interest" description="Disordered" evidence="4">
    <location>
        <begin position="175"/>
        <end position="194"/>
    </location>
</feature>
<feature type="compositionally biased region" description="Polar residues" evidence="4">
    <location>
        <begin position="470"/>
        <end position="486"/>
    </location>
</feature>
<dbReference type="PANTHER" id="PTHR12585:SF70">
    <property type="entry name" value="RAD21_REC8 N TERMINAL DOMAIN PROTEIN (AFU_ORTHOLOGUE AFUA_6G02900)"/>
    <property type="match status" value="1"/>
</dbReference>
<proteinExistence type="inferred from homology"/>
<dbReference type="GO" id="GO:0005634">
    <property type="term" value="C:nucleus"/>
    <property type="evidence" value="ECO:0007669"/>
    <property type="project" value="UniProtKB-SubCell"/>
</dbReference>
<dbReference type="PANTHER" id="PTHR12585">
    <property type="entry name" value="SCC1 / RAD21 FAMILY MEMBER"/>
    <property type="match status" value="1"/>
</dbReference>
<dbReference type="OMA" id="QQCHYVL"/>
<evidence type="ECO:0000259" key="5">
    <source>
        <dbReference type="Pfam" id="PF04824"/>
    </source>
</evidence>
<dbReference type="InterPro" id="IPR039781">
    <property type="entry name" value="Rad21/Rec8-like"/>
</dbReference>
<evidence type="ECO:0000259" key="6">
    <source>
        <dbReference type="Pfam" id="PF04825"/>
    </source>
</evidence>
<sequence length="667" mass="73945">MFYSHEILTSRQYGVATVWLVATTGNKSSTRRVTRKAIQEVDVQKACGKILEPGAPIALRLQGNLLYGVSRVHSQQYAYLVADAKKICGQMQFFFRAFPDNQLDPEAGMARRENNIMEDDPAFDPHMPLPQYDLETLVISQRNTQKTSSQMSPQSSQISSSQSPGQGFAIQLNINNSSSIGGHGSPPGLEGLSSARKLDDMPLISPQEDVVFGAQEDWGLDIDENGNIVESAGPMLLDEEPRLPPLPDIQERDDIPIGITHSTEQHEFGDQGIVVIEEPLPETKPFPERLQHRAWRDDEQLALQVPVRKKKRILIDEKTQIPRRILRDWQFNYLENCGSHSTSLVSTTQAKRNAMLLTFGCGIGNIGQAVSCPGLIHPLAAGFSGNTLFTAITGITMRKPRGRRRPRSEVVEDGGQEGDRRVRRRLTEDGEEKEQTRKAQEDRLINTDNPFSDGANLEIGREAAHPMSDHLSSTLLPWNRGSSAVPGSSIRAPNPTQQGRSLSSPLGKRGDPKDIVRYSDDEYIGGFGSDDNFYGGLGSADVSLDDTLAPDIGLWDVAPTAEEIQAQNDMLFAQLDREGHNFINFIKDAVNQDGERRHDTDFDTGRKWLAFDDLFVPRNTSRPTAAQAFYHTLSLATKGRMDVEQDNADTRPFGAIWMGLKVTTDSV</sequence>
<dbReference type="Pfam" id="PF04824">
    <property type="entry name" value="Rad21_Rec8"/>
    <property type="match status" value="1"/>
</dbReference>
<dbReference type="Proteomes" id="UP000054516">
    <property type="component" value="Unassembled WGS sequence"/>
</dbReference>
<evidence type="ECO:0000313" key="8">
    <source>
        <dbReference type="Proteomes" id="UP000054516"/>
    </source>
</evidence>
<feature type="region of interest" description="Disordered" evidence="4">
    <location>
        <begin position="142"/>
        <end position="168"/>
    </location>
</feature>
<dbReference type="STRING" id="77044.A0A1W2TF02"/>
<evidence type="ECO:0000256" key="4">
    <source>
        <dbReference type="SAM" id="MobiDB-lite"/>
    </source>
</evidence>
<evidence type="ECO:0000256" key="3">
    <source>
        <dbReference type="ARBA" id="ARBA00023242"/>
    </source>
</evidence>
<dbReference type="GO" id="GO:0007064">
    <property type="term" value="P:mitotic sister chromatid cohesion"/>
    <property type="evidence" value="ECO:0007669"/>
    <property type="project" value="TreeGrafter"/>
</dbReference>
<feature type="domain" description="Rad21/Rec8-like protein C-terminal eukaryotic" evidence="5">
    <location>
        <begin position="616"/>
        <end position="647"/>
    </location>
</feature>
<organism evidence="7">
    <name type="scientific">Rosellinia necatrix</name>
    <name type="common">White root-rot fungus</name>
    <dbReference type="NCBI Taxonomy" id="77044"/>
    <lineage>
        <taxon>Eukaryota</taxon>
        <taxon>Fungi</taxon>
        <taxon>Dikarya</taxon>
        <taxon>Ascomycota</taxon>
        <taxon>Pezizomycotina</taxon>
        <taxon>Sordariomycetes</taxon>
        <taxon>Xylariomycetidae</taxon>
        <taxon>Xylariales</taxon>
        <taxon>Xylariaceae</taxon>
        <taxon>Rosellinia</taxon>
    </lineage>
</organism>
<dbReference type="InterPro" id="IPR006910">
    <property type="entry name" value="Rad21_Rec8_N"/>
</dbReference>
<evidence type="ECO:0000313" key="7">
    <source>
        <dbReference type="EMBL" id="GAP86617.2"/>
    </source>
</evidence>
<dbReference type="OrthoDB" id="5427633at2759"/>
<dbReference type="CDD" id="cd21789">
    <property type="entry name" value="Rad21_Rec8_M_SpRec8p-like"/>
    <property type="match status" value="1"/>
</dbReference>